<sequence>MPSRHALTATQAQHESPTPAEGGAPSERLLTFAETARRIGHSDEALRAMRKTGSAPPFFKLGKRKLVIRESALTDWITAQEAAK</sequence>
<gene>
    <name evidence="3" type="ORF">M6D93_04170</name>
</gene>
<name>A0ABY4R240_9ACTN</name>
<dbReference type="RefSeq" id="WP_249773101.1">
    <property type="nucleotide sequence ID" value="NZ_CP097332.1"/>
</dbReference>
<dbReference type="SUPFAM" id="SSF46955">
    <property type="entry name" value="Putative DNA-binding domain"/>
    <property type="match status" value="1"/>
</dbReference>
<evidence type="ECO:0000313" key="3">
    <source>
        <dbReference type="EMBL" id="UQX89205.1"/>
    </source>
</evidence>
<reference evidence="3" key="1">
    <citation type="journal article" date="2018" name="Int. J. Syst. Evol. Microbiol.">
        <title>Jatrophihabitans telluris sp. nov., isolated from sediment soil of lava forest wetlands and the emended description of the genus Jatrophihabitans.</title>
        <authorList>
            <person name="Lee K.C."/>
            <person name="Suh M.K."/>
            <person name="Eom M.K."/>
            <person name="Kim K.K."/>
            <person name="Kim J.S."/>
            <person name="Kim D.S."/>
            <person name="Ko S.H."/>
            <person name="Shin Y.K."/>
            <person name="Lee J.S."/>
        </authorList>
    </citation>
    <scope>NUCLEOTIDE SEQUENCE</scope>
    <source>
        <strain evidence="3">N237</strain>
    </source>
</reference>
<dbReference type="EMBL" id="CP097332">
    <property type="protein sequence ID" value="UQX89205.1"/>
    <property type="molecule type" value="Genomic_DNA"/>
</dbReference>
<reference evidence="3" key="2">
    <citation type="submission" date="2022-05" db="EMBL/GenBank/DDBJ databases">
        <authorList>
            <person name="Kim J.-S."/>
            <person name="Lee K."/>
            <person name="Suh M."/>
            <person name="Eom M."/>
            <person name="Kim J.-S."/>
            <person name="Kim D.-S."/>
            <person name="Ko S.-H."/>
            <person name="Shin Y."/>
            <person name="Lee J.-S."/>
        </authorList>
    </citation>
    <scope>NUCLEOTIDE SEQUENCE</scope>
    <source>
        <strain evidence="3">N237</strain>
    </source>
</reference>
<keyword evidence="4" id="KW-1185">Reference proteome</keyword>
<feature type="region of interest" description="Disordered" evidence="1">
    <location>
        <begin position="1"/>
        <end position="26"/>
    </location>
</feature>
<evidence type="ECO:0000259" key="2">
    <source>
        <dbReference type="Pfam" id="PF12728"/>
    </source>
</evidence>
<dbReference type="Pfam" id="PF12728">
    <property type="entry name" value="HTH_17"/>
    <property type="match status" value="1"/>
</dbReference>
<protein>
    <submittedName>
        <fullName evidence="3">Helix-turn-helix domain-containing protein</fullName>
    </submittedName>
</protein>
<dbReference type="Proteomes" id="UP001056336">
    <property type="component" value="Chromosome"/>
</dbReference>
<evidence type="ECO:0000256" key="1">
    <source>
        <dbReference type="SAM" id="MobiDB-lite"/>
    </source>
</evidence>
<dbReference type="InterPro" id="IPR041657">
    <property type="entry name" value="HTH_17"/>
</dbReference>
<organism evidence="3 4">
    <name type="scientific">Jatrophihabitans telluris</name>
    <dbReference type="NCBI Taxonomy" id="2038343"/>
    <lineage>
        <taxon>Bacteria</taxon>
        <taxon>Bacillati</taxon>
        <taxon>Actinomycetota</taxon>
        <taxon>Actinomycetes</taxon>
        <taxon>Jatrophihabitantales</taxon>
        <taxon>Jatrophihabitantaceae</taxon>
        <taxon>Jatrophihabitans</taxon>
    </lineage>
</organism>
<feature type="domain" description="Helix-turn-helix" evidence="2">
    <location>
        <begin position="29"/>
        <end position="80"/>
    </location>
</feature>
<proteinExistence type="predicted"/>
<evidence type="ECO:0000313" key="4">
    <source>
        <dbReference type="Proteomes" id="UP001056336"/>
    </source>
</evidence>
<accession>A0ABY4R240</accession>
<dbReference type="InterPro" id="IPR009061">
    <property type="entry name" value="DNA-bd_dom_put_sf"/>
</dbReference>